<sequence>MSTDTSSRVGLLEFLRRSHAVQAQYIAGDAASSAPIQVLGNTSADLDSIISAIIYSYFANGRVPSQKGRPHVPLINLIDVPSGSELRRLRPEFVTALWWATNKGVSESESWHIDDHQTAKFLRERFLTIMDLKAQLREHERAEGGGPKEWHFDTTLVDWNALPVRTNGENPGRGSIENLPDVHFDVVACIDHHVDEDFVPPADSLPADNLRVVQPGPGSCTSLIVRELRSRGLWSDKPAADLYEAVGSVQPEGVAAIYEAQAAKLALAAILIDTTNLTAEGKVTDVDRDAVAFLEAKIEHGYAIHRSLQLAAQQVQWDRRAFFDAVQSAKQNSLDFLTIEEILGRDYKDWTETSSTPGTTIRLGMCSVVKPISWLAHKASTAAGSTPQAQAKQLLSDIQDFSQTRELDVVAIMTAFVGSDGEFQRELLVWSINTEETVQSSVRQFAEQASKELALQDWTDGDNPTITEDIRSVFNSNASSATGWRHLWSQKDLAKSRKQVAPLLRNSISKI</sequence>
<feature type="domain" description="DHHA2" evidence="1">
    <location>
        <begin position="323"/>
        <end position="508"/>
    </location>
</feature>
<gene>
    <name evidence="2" type="primary">PPX1</name>
    <name evidence="2" type="ORF">Plec18167_000030</name>
</gene>
<dbReference type="Gene3D" id="3.10.310.20">
    <property type="entry name" value="DHHA2 domain"/>
    <property type="match status" value="1"/>
</dbReference>
<dbReference type="GO" id="GO:0004309">
    <property type="term" value="F:exopolyphosphatase activity"/>
    <property type="evidence" value="ECO:0007669"/>
    <property type="project" value="UniProtKB-EC"/>
</dbReference>
<dbReference type="SMART" id="SM01131">
    <property type="entry name" value="DHHA2"/>
    <property type="match status" value="1"/>
</dbReference>
<dbReference type="InterPro" id="IPR004097">
    <property type="entry name" value="DHHA2"/>
</dbReference>
<dbReference type="Gene3D" id="3.90.1640.10">
    <property type="entry name" value="inorganic pyrophosphatase (n-terminal core)"/>
    <property type="match status" value="1"/>
</dbReference>
<dbReference type="PANTHER" id="PTHR12112:SF39">
    <property type="entry name" value="EG:152A3.5 PROTEIN (FBGN0003116_PN PROTEIN)"/>
    <property type="match status" value="1"/>
</dbReference>
<dbReference type="EMBL" id="JAVDPF010000001">
    <property type="protein sequence ID" value="KAL1886101.1"/>
    <property type="molecule type" value="Genomic_DNA"/>
</dbReference>
<evidence type="ECO:0000259" key="1">
    <source>
        <dbReference type="SMART" id="SM01131"/>
    </source>
</evidence>
<dbReference type="InterPro" id="IPR038222">
    <property type="entry name" value="DHHA2_dom_sf"/>
</dbReference>
<keyword evidence="2" id="KW-0378">Hydrolase</keyword>
<evidence type="ECO:0000313" key="3">
    <source>
        <dbReference type="Proteomes" id="UP001583193"/>
    </source>
</evidence>
<organism evidence="2 3">
    <name type="scientific">Paecilomyces lecythidis</name>
    <dbReference type="NCBI Taxonomy" id="3004212"/>
    <lineage>
        <taxon>Eukaryota</taxon>
        <taxon>Fungi</taxon>
        <taxon>Dikarya</taxon>
        <taxon>Ascomycota</taxon>
        <taxon>Pezizomycotina</taxon>
        <taxon>Eurotiomycetes</taxon>
        <taxon>Eurotiomycetidae</taxon>
        <taxon>Eurotiales</taxon>
        <taxon>Thermoascaceae</taxon>
        <taxon>Paecilomyces</taxon>
    </lineage>
</organism>
<proteinExistence type="predicted"/>
<dbReference type="PANTHER" id="PTHR12112">
    <property type="entry name" value="BNIP - RELATED"/>
    <property type="match status" value="1"/>
</dbReference>
<comment type="caution">
    <text evidence="2">The sequence shown here is derived from an EMBL/GenBank/DDBJ whole genome shotgun (WGS) entry which is preliminary data.</text>
</comment>
<evidence type="ECO:0000313" key="2">
    <source>
        <dbReference type="EMBL" id="KAL1886101.1"/>
    </source>
</evidence>
<keyword evidence="3" id="KW-1185">Reference proteome</keyword>
<dbReference type="Proteomes" id="UP001583193">
    <property type="component" value="Unassembled WGS sequence"/>
</dbReference>
<dbReference type="EC" id="3.6.1.11" evidence="2"/>
<dbReference type="InterPro" id="IPR038763">
    <property type="entry name" value="DHH_sf"/>
</dbReference>
<dbReference type="SUPFAM" id="SSF64182">
    <property type="entry name" value="DHH phosphoesterases"/>
    <property type="match status" value="1"/>
</dbReference>
<protein>
    <submittedName>
        <fullName evidence="2">Exopolyphosphatase</fullName>
        <ecNumber evidence="2">3.6.1.11</ecNumber>
    </submittedName>
</protein>
<dbReference type="Pfam" id="PF02833">
    <property type="entry name" value="DHHA2"/>
    <property type="match status" value="1"/>
</dbReference>
<accession>A0ABR3YCR4</accession>
<reference evidence="2 3" key="1">
    <citation type="journal article" date="2024" name="IMA Fungus">
        <title>IMA Genome - F19 : A genome assembly and annotation guide to empower mycologists, including annotated draft genome sequences of Ceratocystis pirilliformis, Diaporthe australafricana, Fusarium ophioides, Paecilomyces lecythidis, and Sporothrix stenoceras.</title>
        <authorList>
            <person name="Aylward J."/>
            <person name="Wilson A.M."/>
            <person name="Visagie C.M."/>
            <person name="Spraker J."/>
            <person name="Barnes I."/>
            <person name="Buitendag C."/>
            <person name="Ceriani C."/>
            <person name="Del Mar Angel L."/>
            <person name="du Plessis D."/>
            <person name="Fuchs T."/>
            <person name="Gasser K."/>
            <person name="Kramer D."/>
            <person name="Li W."/>
            <person name="Munsamy K."/>
            <person name="Piso A."/>
            <person name="Price J.L."/>
            <person name="Sonnekus B."/>
            <person name="Thomas C."/>
            <person name="van der Nest A."/>
            <person name="van Dijk A."/>
            <person name="van Heerden A."/>
            <person name="van Vuuren N."/>
            <person name="Yilmaz N."/>
            <person name="Duong T.A."/>
            <person name="van der Merwe N.A."/>
            <person name="Wingfield M.J."/>
            <person name="Wingfield B.D."/>
        </authorList>
    </citation>
    <scope>NUCLEOTIDE SEQUENCE [LARGE SCALE GENOMIC DNA]</scope>
    <source>
        <strain evidence="2 3">CMW 18167</strain>
    </source>
</reference>
<name>A0ABR3YCR4_9EURO</name>